<protein>
    <submittedName>
        <fullName evidence="2">Uncharacterized protein</fullName>
    </submittedName>
</protein>
<dbReference type="EMBL" id="LSBI01000009">
    <property type="protein sequence ID" value="OAQ81104.1"/>
    <property type="molecule type" value="Genomic_DNA"/>
</dbReference>
<comment type="caution">
    <text evidence="2">The sequence shown here is derived from an EMBL/GenBank/DDBJ whole genome shotgun (WGS) entry which is preliminary data.</text>
</comment>
<evidence type="ECO:0000313" key="2">
    <source>
        <dbReference type="EMBL" id="OAQ75477.1"/>
    </source>
</evidence>
<dbReference type="Proteomes" id="UP000078340">
    <property type="component" value="Unassembled WGS sequence"/>
</dbReference>
<dbReference type="AlphaFoldDB" id="A0A179GCC5"/>
<feature type="compositionally biased region" description="Basic and acidic residues" evidence="1">
    <location>
        <begin position="1"/>
        <end position="11"/>
    </location>
</feature>
<evidence type="ECO:0000313" key="3">
    <source>
        <dbReference type="EMBL" id="OAQ81104.1"/>
    </source>
</evidence>
<accession>A0A179GCC5</accession>
<sequence>MTPRRGEKNVARQEWSSDGEPGGCGEGVAVDHGCRRDGSVSGGDSPTREAGSLPLSAPRDESGWAVSPPLDWRQRGQPPTGRAQTRPASLWRSMFVHLARTKYAVMRCACCGSSRLGVGCGRDMTEPNICVTEHEIAAQWRSCSGQPCW</sequence>
<name>A0A179GCC5_PURLI</name>
<gene>
    <name evidence="2" type="ORF">VFPBJ_09450</name>
    <name evidence="3" type="ORF">VFPFJ_09559</name>
</gene>
<reference evidence="2 4" key="1">
    <citation type="submission" date="2016-01" db="EMBL/GenBank/DDBJ databases">
        <title>Biosynthesis of antibiotic leucinostatins and their inhibition on Phytophthora in bio-control Purpureocillium lilacinum.</title>
        <authorList>
            <person name="Wang G."/>
            <person name="Liu Z."/>
            <person name="Lin R."/>
            <person name="Li E."/>
            <person name="Mao Z."/>
            <person name="Ling J."/>
            <person name="Yin W."/>
            <person name="Xie B."/>
        </authorList>
    </citation>
    <scope>NUCLEOTIDE SEQUENCE [LARGE SCALE GENOMIC DNA]</scope>
    <source>
        <strain evidence="2">PLBJ-1</strain>
        <strain evidence="3">PLFJ-1</strain>
    </source>
</reference>
<dbReference type="Proteomes" id="UP000078240">
    <property type="component" value="Unassembled WGS sequence"/>
</dbReference>
<organism evidence="2 4">
    <name type="scientific">Purpureocillium lilacinum</name>
    <name type="common">Paecilomyces lilacinus</name>
    <dbReference type="NCBI Taxonomy" id="33203"/>
    <lineage>
        <taxon>Eukaryota</taxon>
        <taxon>Fungi</taxon>
        <taxon>Dikarya</taxon>
        <taxon>Ascomycota</taxon>
        <taxon>Pezizomycotina</taxon>
        <taxon>Sordariomycetes</taxon>
        <taxon>Hypocreomycetidae</taxon>
        <taxon>Hypocreales</taxon>
        <taxon>Ophiocordycipitaceae</taxon>
        <taxon>Purpureocillium</taxon>
    </lineage>
</organism>
<dbReference type="EMBL" id="LSBH01000008">
    <property type="protein sequence ID" value="OAQ75477.1"/>
    <property type="molecule type" value="Genomic_DNA"/>
</dbReference>
<proteinExistence type="predicted"/>
<evidence type="ECO:0000256" key="1">
    <source>
        <dbReference type="SAM" id="MobiDB-lite"/>
    </source>
</evidence>
<feature type="region of interest" description="Disordered" evidence="1">
    <location>
        <begin position="1"/>
        <end position="86"/>
    </location>
</feature>
<evidence type="ECO:0000313" key="4">
    <source>
        <dbReference type="Proteomes" id="UP000078240"/>
    </source>
</evidence>